<evidence type="ECO:0000313" key="3">
    <source>
        <dbReference type="EMBL" id="TWD80661.1"/>
    </source>
</evidence>
<proteinExistence type="predicted"/>
<name>A0A561BP71_9ACTN</name>
<keyword evidence="2" id="KW-0472">Membrane</keyword>
<evidence type="ECO:0000256" key="2">
    <source>
        <dbReference type="SAM" id="Phobius"/>
    </source>
</evidence>
<dbReference type="AlphaFoldDB" id="A0A561BP71"/>
<evidence type="ECO:0000256" key="1">
    <source>
        <dbReference type="SAM" id="MobiDB-lite"/>
    </source>
</evidence>
<sequence length="68" mass="7075">MTVTDYAGVLGLVAAALVAFWMLTGTHGPRASARHSAPPTDEPHQPMASAGAARHRATSGGLLQRILR</sequence>
<evidence type="ECO:0000313" key="4">
    <source>
        <dbReference type="Proteomes" id="UP000318380"/>
    </source>
</evidence>
<reference evidence="3 4" key="1">
    <citation type="submission" date="2019-06" db="EMBL/GenBank/DDBJ databases">
        <title>Sequencing the genomes of 1000 actinobacteria strains.</title>
        <authorList>
            <person name="Klenk H.-P."/>
        </authorList>
    </citation>
    <scope>NUCLEOTIDE SEQUENCE [LARGE SCALE GENOMIC DNA]</scope>
    <source>
        <strain evidence="3 4">DSM 24683</strain>
    </source>
</reference>
<dbReference type="EMBL" id="VIVK01000001">
    <property type="protein sequence ID" value="TWD80661.1"/>
    <property type="molecule type" value="Genomic_DNA"/>
</dbReference>
<keyword evidence="2" id="KW-0812">Transmembrane</keyword>
<keyword evidence="2" id="KW-1133">Transmembrane helix</keyword>
<gene>
    <name evidence="3" type="ORF">FB561_1748</name>
</gene>
<dbReference type="RefSeq" id="WP_145804816.1">
    <property type="nucleotide sequence ID" value="NZ_VIVK01000001.1"/>
</dbReference>
<protein>
    <submittedName>
        <fullName evidence="3">Uncharacterized protein</fullName>
    </submittedName>
</protein>
<dbReference type="Proteomes" id="UP000318380">
    <property type="component" value="Unassembled WGS sequence"/>
</dbReference>
<keyword evidence="4" id="KW-1185">Reference proteome</keyword>
<feature type="region of interest" description="Disordered" evidence="1">
    <location>
        <begin position="28"/>
        <end position="68"/>
    </location>
</feature>
<comment type="caution">
    <text evidence="3">The sequence shown here is derived from an EMBL/GenBank/DDBJ whole genome shotgun (WGS) entry which is preliminary data.</text>
</comment>
<organism evidence="3 4">
    <name type="scientific">Kribbella amoyensis</name>
    <dbReference type="NCBI Taxonomy" id="996641"/>
    <lineage>
        <taxon>Bacteria</taxon>
        <taxon>Bacillati</taxon>
        <taxon>Actinomycetota</taxon>
        <taxon>Actinomycetes</taxon>
        <taxon>Propionibacteriales</taxon>
        <taxon>Kribbellaceae</taxon>
        <taxon>Kribbella</taxon>
    </lineage>
</organism>
<accession>A0A561BP71</accession>
<feature type="transmembrane region" description="Helical" evidence="2">
    <location>
        <begin position="6"/>
        <end position="24"/>
    </location>
</feature>